<feature type="compositionally biased region" description="Low complexity" evidence="4">
    <location>
        <begin position="250"/>
        <end position="279"/>
    </location>
</feature>
<keyword evidence="6" id="KW-1185">Reference proteome</keyword>
<dbReference type="Gene3D" id="1.10.565.10">
    <property type="entry name" value="Retinoid X Receptor"/>
    <property type="match status" value="1"/>
</dbReference>
<accession>A0A8R1EQG2</accession>
<organism evidence="5 6">
    <name type="scientific">Caenorhabditis japonica</name>
    <dbReference type="NCBI Taxonomy" id="281687"/>
    <lineage>
        <taxon>Eukaryota</taxon>
        <taxon>Metazoa</taxon>
        <taxon>Ecdysozoa</taxon>
        <taxon>Nematoda</taxon>
        <taxon>Chromadorea</taxon>
        <taxon>Rhabditida</taxon>
        <taxon>Rhabditina</taxon>
        <taxon>Rhabditomorpha</taxon>
        <taxon>Rhabditoidea</taxon>
        <taxon>Rhabditidae</taxon>
        <taxon>Peloderinae</taxon>
        <taxon>Caenorhabditis</taxon>
    </lineage>
</organism>
<feature type="compositionally biased region" description="Acidic residues" evidence="4">
    <location>
        <begin position="218"/>
        <end position="237"/>
    </location>
</feature>
<evidence type="ECO:0008006" key="7">
    <source>
        <dbReference type="Google" id="ProtNLM"/>
    </source>
</evidence>
<reference evidence="6" key="1">
    <citation type="submission" date="2010-08" db="EMBL/GenBank/DDBJ databases">
        <authorList>
            <consortium name="Caenorhabditis japonica Sequencing Consortium"/>
            <person name="Wilson R.K."/>
        </authorList>
    </citation>
    <scope>NUCLEOTIDE SEQUENCE [LARGE SCALE GENOMIC DNA]</scope>
    <source>
        <strain evidence="6">DF5081</strain>
    </source>
</reference>
<keyword evidence="1" id="KW-0805">Transcription regulation</keyword>
<keyword evidence="2" id="KW-0804">Transcription</keyword>
<proteinExistence type="predicted"/>
<protein>
    <recommendedName>
        <fullName evidence="7">NR LBD domain-containing protein</fullName>
    </recommendedName>
</protein>
<dbReference type="EnsemblMetazoa" id="CJA39955.1">
    <property type="protein sequence ID" value="CJA39955.1"/>
    <property type="gene ID" value="WBGene00215803"/>
</dbReference>
<reference evidence="5" key="2">
    <citation type="submission" date="2022-06" db="UniProtKB">
        <authorList>
            <consortium name="EnsemblMetazoa"/>
        </authorList>
    </citation>
    <scope>IDENTIFICATION</scope>
    <source>
        <strain evidence="5">DF5081</strain>
    </source>
</reference>
<sequence length="301" mass="33565">MGSETDGPSMVLPSTATSFDRDSVTGTAARLFFTLIGFCQNSLNGLPRDRQLAIFQQHWAALLILHSVETRSMSSRMIRADTMSTGSVRQKNEVCTAFETVENLNLDAREFMMLKLFALMKDTQTGYQLGFQLASMQNITHRADPFRFFKCINAISAPPTASIIDVLFRPSIGNASMVRLIEDMFQPPKMAPNSLFPFPNLNFFVKNEVPGSETTGNNEEEDGEEEEEEEEDDADSSNDDRSVSDIDPMTLLLQLNSSSTHSTQSTPESSTSTLQITPSRPRHSIRSISELLSIREEQEES</sequence>
<evidence type="ECO:0000256" key="4">
    <source>
        <dbReference type="SAM" id="MobiDB-lite"/>
    </source>
</evidence>
<dbReference type="SUPFAM" id="SSF48508">
    <property type="entry name" value="Nuclear receptor ligand-binding domain"/>
    <property type="match status" value="1"/>
</dbReference>
<evidence type="ECO:0000256" key="2">
    <source>
        <dbReference type="ARBA" id="ARBA00023163"/>
    </source>
</evidence>
<evidence type="ECO:0000313" key="6">
    <source>
        <dbReference type="Proteomes" id="UP000005237"/>
    </source>
</evidence>
<dbReference type="AlphaFoldDB" id="A0A8R1EQG2"/>
<feature type="region of interest" description="Disordered" evidence="4">
    <location>
        <begin position="207"/>
        <end position="301"/>
    </location>
</feature>
<evidence type="ECO:0000256" key="1">
    <source>
        <dbReference type="ARBA" id="ARBA00023015"/>
    </source>
</evidence>
<name>A0A8R1EQG2_CAEJA</name>
<dbReference type="InterPro" id="IPR035500">
    <property type="entry name" value="NHR-like_dom_sf"/>
</dbReference>
<evidence type="ECO:0000313" key="5">
    <source>
        <dbReference type="EnsemblMetazoa" id="CJA39955.1"/>
    </source>
</evidence>
<keyword evidence="3" id="KW-0675">Receptor</keyword>
<dbReference type="OMA" id="VETRSMS"/>
<dbReference type="Proteomes" id="UP000005237">
    <property type="component" value="Unassembled WGS sequence"/>
</dbReference>
<evidence type="ECO:0000256" key="3">
    <source>
        <dbReference type="ARBA" id="ARBA00023170"/>
    </source>
</evidence>